<accession>A0A7J6RMD2</accession>
<evidence type="ECO:0000313" key="3">
    <source>
        <dbReference type="Proteomes" id="UP000553632"/>
    </source>
</evidence>
<feature type="signal peptide" evidence="1">
    <location>
        <begin position="1"/>
        <end position="20"/>
    </location>
</feature>
<organism evidence="2 3">
    <name type="scientific">Perkinsus olseni</name>
    <name type="common">Perkinsus atlanticus</name>
    <dbReference type="NCBI Taxonomy" id="32597"/>
    <lineage>
        <taxon>Eukaryota</taxon>
        <taxon>Sar</taxon>
        <taxon>Alveolata</taxon>
        <taxon>Perkinsozoa</taxon>
        <taxon>Perkinsea</taxon>
        <taxon>Perkinsida</taxon>
        <taxon>Perkinsidae</taxon>
        <taxon>Perkinsus</taxon>
    </lineage>
</organism>
<sequence length="251" mass="28156">MRFIISLLILALLQTLSVHGLYSIEDANPVGKYFFRFPTGSALMTYIKEGNTVYVVYRCPNSGNSLAGPYSLRSAPGYNAYVIEDDLSPGRGLYDLIGNHCYDFVLEDGDLLNLTFNPDDDALTTSLVNKTISFARIHNSLLNPYYSTYLGLNIEFYVYEKEEVQVTVKCGASEVSAVLFFEPDRNHHPLPLVRYVIGPDQIGFYDRFKDEPVWTDCAVELSPNDFETMAYATPTTAYTELGGKRLTLTAL</sequence>
<evidence type="ECO:0000313" key="2">
    <source>
        <dbReference type="EMBL" id="KAF4721326.1"/>
    </source>
</evidence>
<keyword evidence="3" id="KW-1185">Reference proteome</keyword>
<name>A0A7J6RMD2_PEROL</name>
<comment type="caution">
    <text evidence="2">The sequence shown here is derived from an EMBL/GenBank/DDBJ whole genome shotgun (WGS) entry which is preliminary data.</text>
</comment>
<dbReference type="EMBL" id="JABANO010024813">
    <property type="protein sequence ID" value="KAF4721326.1"/>
    <property type="molecule type" value="Genomic_DNA"/>
</dbReference>
<keyword evidence="1" id="KW-0732">Signal</keyword>
<evidence type="ECO:0000256" key="1">
    <source>
        <dbReference type="SAM" id="SignalP"/>
    </source>
</evidence>
<reference evidence="2 3" key="1">
    <citation type="submission" date="2020-04" db="EMBL/GenBank/DDBJ databases">
        <title>Perkinsus olseni comparative genomics.</title>
        <authorList>
            <person name="Bogema D.R."/>
        </authorList>
    </citation>
    <scope>NUCLEOTIDE SEQUENCE [LARGE SCALE GENOMIC DNA]</scope>
    <source>
        <strain evidence="2 3">ATCC PRA-207</strain>
    </source>
</reference>
<dbReference type="Proteomes" id="UP000553632">
    <property type="component" value="Unassembled WGS sequence"/>
</dbReference>
<dbReference type="AlphaFoldDB" id="A0A7J6RMD2"/>
<feature type="chain" id="PRO_5029712065" evidence="1">
    <location>
        <begin position="21"/>
        <end position="251"/>
    </location>
</feature>
<proteinExistence type="predicted"/>
<protein>
    <submittedName>
        <fullName evidence="2">Uncharacterized protein</fullName>
    </submittedName>
</protein>
<gene>
    <name evidence="2" type="ORF">FOZ63_022564</name>
</gene>